<reference evidence="3 4" key="1">
    <citation type="submission" date="2017-04" db="EMBL/GenBank/DDBJ databases">
        <title>The new phylogeny of genus Mycobacterium.</title>
        <authorList>
            <person name="Tortoli E."/>
            <person name="Trovato A."/>
            <person name="Cirillo D.M."/>
        </authorList>
    </citation>
    <scope>NUCLEOTIDE SEQUENCE [LARGE SCALE GENOMIC DNA]</scope>
    <source>
        <strain evidence="3 4">TBL 1200985</strain>
    </source>
</reference>
<dbReference type="Proteomes" id="UP000193247">
    <property type="component" value="Unassembled WGS sequence"/>
</dbReference>
<dbReference type="InterPro" id="IPR018201">
    <property type="entry name" value="Ketoacyl_synth_AS"/>
</dbReference>
<proteinExistence type="predicted"/>
<evidence type="ECO:0000313" key="4">
    <source>
        <dbReference type="Proteomes" id="UP000193247"/>
    </source>
</evidence>
<dbReference type="SUPFAM" id="SSF53901">
    <property type="entry name" value="Thiolase-like"/>
    <property type="match status" value="1"/>
</dbReference>
<dbReference type="Pfam" id="PF00109">
    <property type="entry name" value="ketoacyl-synt"/>
    <property type="match status" value="1"/>
</dbReference>
<dbReference type="GO" id="GO:0004315">
    <property type="term" value="F:3-oxoacyl-[acyl-carrier-protein] synthase activity"/>
    <property type="evidence" value="ECO:0007669"/>
    <property type="project" value="InterPro"/>
</dbReference>
<dbReference type="GO" id="GO:0006633">
    <property type="term" value="P:fatty acid biosynthetic process"/>
    <property type="evidence" value="ECO:0007669"/>
    <property type="project" value="InterPro"/>
</dbReference>
<dbReference type="InterPro" id="IPR014030">
    <property type="entry name" value="Ketoacyl_synth_N"/>
</dbReference>
<feature type="non-terminal residue" evidence="3">
    <location>
        <position position="202"/>
    </location>
</feature>
<dbReference type="PROSITE" id="PS52004">
    <property type="entry name" value="KS3_2"/>
    <property type="match status" value="1"/>
</dbReference>
<dbReference type="PANTHER" id="PTHR43775">
    <property type="entry name" value="FATTY ACID SYNTHASE"/>
    <property type="match status" value="1"/>
</dbReference>
<dbReference type="PROSITE" id="PS00606">
    <property type="entry name" value="KS3_1"/>
    <property type="match status" value="1"/>
</dbReference>
<accession>A0A1X2LGF8</accession>
<organism evidence="3 4">
    <name type="scientific">Mycobacterium decipiens</name>
    <dbReference type="NCBI Taxonomy" id="1430326"/>
    <lineage>
        <taxon>Bacteria</taxon>
        <taxon>Bacillati</taxon>
        <taxon>Actinomycetota</taxon>
        <taxon>Actinomycetes</taxon>
        <taxon>Mycobacteriales</taxon>
        <taxon>Mycobacteriaceae</taxon>
        <taxon>Mycobacterium</taxon>
    </lineage>
</organism>
<dbReference type="CDD" id="cd00833">
    <property type="entry name" value="PKS"/>
    <property type="match status" value="1"/>
</dbReference>
<feature type="domain" description="Ketosynthase family 3 (KS3)" evidence="2">
    <location>
        <begin position="1"/>
        <end position="202"/>
    </location>
</feature>
<evidence type="ECO:0000259" key="2">
    <source>
        <dbReference type="PROSITE" id="PS52004"/>
    </source>
</evidence>
<dbReference type="PANTHER" id="PTHR43775:SF51">
    <property type="entry name" value="INACTIVE PHENOLPHTHIOCEROL SYNTHESIS POLYKETIDE SYNTHASE TYPE I PKS1-RELATED"/>
    <property type="match status" value="1"/>
</dbReference>
<keyword evidence="1 3" id="KW-0808">Transferase</keyword>
<dbReference type="AlphaFoldDB" id="A0A1X2LGF8"/>
<evidence type="ECO:0000256" key="1">
    <source>
        <dbReference type="ARBA" id="ARBA00022679"/>
    </source>
</evidence>
<dbReference type="InterPro" id="IPR020841">
    <property type="entry name" value="PKS_Beta-ketoAc_synthase_dom"/>
</dbReference>
<dbReference type="InterPro" id="IPR016039">
    <property type="entry name" value="Thiolase-like"/>
</dbReference>
<dbReference type="SMART" id="SM00825">
    <property type="entry name" value="PKS_KS"/>
    <property type="match status" value="1"/>
</dbReference>
<dbReference type="InterPro" id="IPR050091">
    <property type="entry name" value="PKS_NRPS_Biosynth_Enz"/>
</dbReference>
<keyword evidence="4" id="KW-1185">Reference proteome</keyword>
<dbReference type="GO" id="GO:0004312">
    <property type="term" value="F:fatty acid synthase activity"/>
    <property type="evidence" value="ECO:0007669"/>
    <property type="project" value="TreeGrafter"/>
</dbReference>
<dbReference type="EMBL" id="NCXP01000111">
    <property type="protein sequence ID" value="OSC33063.1"/>
    <property type="molecule type" value="Genomic_DNA"/>
</dbReference>
<dbReference type="STRING" id="1430326.B8W66_23730"/>
<evidence type="ECO:0000313" key="3">
    <source>
        <dbReference type="EMBL" id="OSC33063.1"/>
    </source>
</evidence>
<comment type="caution">
    <text evidence="3">The sequence shown here is derived from an EMBL/GenBank/DDBJ whole genome shotgun (WGS) entry which is preliminary data.</text>
</comment>
<name>A0A1X2LGF8_9MYCO</name>
<sequence>MGCVYARAGGFMGGVADFDAGFFGISPREALGMDPQQRLILEIAWETFESAGIDPQSLRGSQTGVFAGTMTSGYGVGIDNVTSVVSGRVAFVFGFEGPAVTVDTACSSSLVAIHQACQSLRGGECSMALAGGVTVMATPDVFTEFARQRGLSVDGRCKAFAAGADGAGFGEGAGLVLLERLSDAQRLGHSVLAVIRGSAVNQ</sequence>
<dbReference type="Gene3D" id="3.40.47.10">
    <property type="match status" value="1"/>
</dbReference>
<gene>
    <name evidence="3" type="ORF">B8W66_23730</name>
</gene>
<protein>
    <submittedName>
        <fullName evidence="3">Acyl transferase</fullName>
    </submittedName>
</protein>